<proteinExistence type="predicted"/>
<name>A0A8H6FCP6_9LECA</name>
<sequence>MPSLVDLPNELLERILDFVEPNDLDNFTRSCKILHKLADDSRVEDSSRLLDHMYRKVHLKRIENGWGDFTIFEFPELLGGFLIAPRMADYVKEMAVNPWKVCWDDPIVPDPFNAWEEEDDDDLYRPYPDLFVPGPIQPWGEEEEEEEEEDLYRPYPGLMRVFQAAVKDSESIPAEEKEHWISKIKAGDQNPVIALLFPRLHYLTSLVIILDDREDLFMLKALRSIAKNPHSPSLSRLREVEIHGTNAPTHRLELATACAALPSVISLEAHRLVEGPLDSPDSTYEPAPQSSSVRDLKIIGCRFSPNTLFKLIRSAKSLRSLTYTYWCPYDGTHLSFAWVRAALLQFASTSLEELTLRRSHSSPEGERMECSFKSYRNLRVLNIDYGLLMGDKFRTTNKIVTGLPASLEILNLYGCDASGYRPRSKWIPELVNWIIRVKERKIPCLKELNLEDTWHLSCFDPAQIKELCLAAERAGFEMTVTSDDSMIFGTLRSRGRGARW</sequence>
<dbReference type="InterPro" id="IPR032675">
    <property type="entry name" value="LRR_dom_sf"/>
</dbReference>
<keyword evidence="3" id="KW-1185">Reference proteome</keyword>
<dbReference type="Pfam" id="PF00646">
    <property type="entry name" value="F-box"/>
    <property type="match status" value="1"/>
</dbReference>
<accession>A0A8H6FCP6</accession>
<dbReference type="InterPro" id="IPR001810">
    <property type="entry name" value="F-box_dom"/>
</dbReference>
<dbReference type="RefSeq" id="XP_037152385.1">
    <property type="nucleotide sequence ID" value="XM_037292023.1"/>
</dbReference>
<dbReference type="SUPFAM" id="SSF81383">
    <property type="entry name" value="F-box domain"/>
    <property type="match status" value="1"/>
</dbReference>
<dbReference type="GeneID" id="59329509"/>
<dbReference type="Gene3D" id="3.80.10.10">
    <property type="entry name" value="Ribonuclease Inhibitor"/>
    <property type="match status" value="1"/>
</dbReference>
<comment type="caution">
    <text evidence="2">The sequence shown here is derived from an EMBL/GenBank/DDBJ whole genome shotgun (WGS) entry which is preliminary data.</text>
</comment>
<evidence type="ECO:0000313" key="3">
    <source>
        <dbReference type="Proteomes" id="UP000593566"/>
    </source>
</evidence>
<dbReference type="AlphaFoldDB" id="A0A8H6FCP6"/>
<dbReference type="Proteomes" id="UP000593566">
    <property type="component" value="Unassembled WGS sequence"/>
</dbReference>
<dbReference type="EMBL" id="JACCJB010000011">
    <property type="protein sequence ID" value="KAF6223039.1"/>
    <property type="molecule type" value="Genomic_DNA"/>
</dbReference>
<evidence type="ECO:0000313" key="2">
    <source>
        <dbReference type="EMBL" id="KAF6223039.1"/>
    </source>
</evidence>
<dbReference type="InterPro" id="IPR036047">
    <property type="entry name" value="F-box-like_dom_sf"/>
</dbReference>
<dbReference type="CDD" id="cd09917">
    <property type="entry name" value="F-box_SF"/>
    <property type="match status" value="1"/>
</dbReference>
<gene>
    <name evidence="2" type="ORF">HO133_001091</name>
</gene>
<organism evidence="2 3">
    <name type="scientific">Letharia lupina</name>
    <dbReference type="NCBI Taxonomy" id="560253"/>
    <lineage>
        <taxon>Eukaryota</taxon>
        <taxon>Fungi</taxon>
        <taxon>Dikarya</taxon>
        <taxon>Ascomycota</taxon>
        <taxon>Pezizomycotina</taxon>
        <taxon>Lecanoromycetes</taxon>
        <taxon>OSLEUM clade</taxon>
        <taxon>Lecanoromycetidae</taxon>
        <taxon>Lecanorales</taxon>
        <taxon>Lecanorineae</taxon>
        <taxon>Parmeliaceae</taxon>
        <taxon>Letharia</taxon>
    </lineage>
</organism>
<dbReference type="PROSITE" id="PS50181">
    <property type="entry name" value="FBOX"/>
    <property type="match status" value="1"/>
</dbReference>
<evidence type="ECO:0000259" key="1">
    <source>
        <dbReference type="PROSITE" id="PS50181"/>
    </source>
</evidence>
<protein>
    <recommendedName>
        <fullName evidence="1">F-box domain-containing protein</fullName>
    </recommendedName>
</protein>
<reference evidence="2 3" key="1">
    <citation type="journal article" date="2020" name="Genomics">
        <title>Complete, high-quality genomes from long-read metagenomic sequencing of two wolf lichen thalli reveals enigmatic genome architecture.</title>
        <authorList>
            <person name="McKenzie S.K."/>
            <person name="Walston R.F."/>
            <person name="Allen J.L."/>
        </authorList>
    </citation>
    <scope>NUCLEOTIDE SEQUENCE [LARGE SCALE GENOMIC DNA]</scope>
    <source>
        <strain evidence="2">WasteWater1</strain>
    </source>
</reference>
<dbReference type="SUPFAM" id="SSF52047">
    <property type="entry name" value="RNI-like"/>
    <property type="match status" value="1"/>
</dbReference>
<feature type="domain" description="F-box" evidence="1">
    <location>
        <begin position="1"/>
        <end position="57"/>
    </location>
</feature>